<proteinExistence type="predicted"/>
<dbReference type="Pfam" id="PF04020">
    <property type="entry name" value="Phage_holin_4_2"/>
    <property type="match status" value="1"/>
</dbReference>
<evidence type="ECO:0000256" key="1">
    <source>
        <dbReference type="SAM" id="Phobius"/>
    </source>
</evidence>
<dbReference type="RefSeq" id="WP_141916424.1">
    <property type="nucleotide sequence ID" value="NZ_BAAAYS010000010.1"/>
</dbReference>
<feature type="transmembrane region" description="Helical" evidence="1">
    <location>
        <begin position="38"/>
        <end position="63"/>
    </location>
</feature>
<sequence>MAFVIRVLISAVSLWFTTLIVGGNGNTGVWVDPLSDTAVGVTFTFLVVAFIFGLVNATLGTVIRIVSIPLYIITLGLFAFIVNGLMLLLTAWFSDLIGFGLRVDGFWWGVLGAIVLSLFTWAINLVVKPSQDSKRDRD</sequence>
<evidence type="ECO:0000313" key="3">
    <source>
        <dbReference type="Proteomes" id="UP000318331"/>
    </source>
</evidence>
<keyword evidence="1" id="KW-0472">Membrane</keyword>
<feature type="transmembrane region" description="Helical" evidence="1">
    <location>
        <begin position="70"/>
        <end position="93"/>
    </location>
</feature>
<dbReference type="PANTHER" id="PTHR37309:SF1">
    <property type="entry name" value="SLR0284 PROTEIN"/>
    <property type="match status" value="1"/>
</dbReference>
<name>A0A543I6L6_9MICO</name>
<gene>
    <name evidence="2" type="ORF">FB466_1093</name>
</gene>
<dbReference type="InterPro" id="IPR007165">
    <property type="entry name" value="Phage_holin_4_2"/>
</dbReference>
<keyword evidence="3" id="KW-1185">Reference proteome</keyword>
<organism evidence="2 3">
    <name type="scientific">Klugiella xanthotipulae</name>
    <dbReference type="NCBI Taxonomy" id="244735"/>
    <lineage>
        <taxon>Bacteria</taxon>
        <taxon>Bacillati</taxon>
        <taxon>Actinomycetota</taxon>
        <taxon>Actinomycetes</taxon>
        <taxon>Micrococcales</taxon>
        <taxon>Microbacteriaceae</taxon>
        <taxon>Klugiella</taxon>
    </lineage>
</organism>
<dbReference type="PANTHER" id="PTHR37309">
    <property type="entry name" value="SLR0284 PROTEIN"/>
    <property type="match status" value="1"/>
</dbReference>
<dbReference type="Proteomes" id="UP000318331">
    <property type="component" value="Unassembled WGS sequence"/>
</dbReference>
<feature type="transmembrane region" description="Helical" evidence="1">
    <location>
        <begin position="105"/>
        <end position="127"/>
    </location>
</feature>
<dbReference type="AlphaFoldDB" id="A0A543I6L6"/>
<reference evidence="2 3" key="1">
    <citation type="submission" date="2019-06" db="EMBL/GenBank/DDBJ databases">
        <title>Sequencing the genomes of 1000 actinobacteria strains.</title>
        <authorList>
            <person name="Klenk H.-P."/>
        </authorList>
    </citation>
    <scope>NUCLEOTIDE SEQUENCE [LARGE SCALE GENOMIC DNA]</scope>
    <source>
        <strain evidence="2 3">DSM 18031</strain>
    </source>
</reference>
<dbReference type="OrthoDB" id="9810847at2"/>
<accession>A0A543I6L6</accession>
<comment type="caution">
    <text evidence="2">The sequence shown here is derived from an EMBL/GenBank/DDBJ whole genome shotgun (WGS) entry which is preliminary data.</text>
</comment>
<protein>
    <submittedName>
        <fullName evidence="2">Putative membrane protein</fullName>
    </submittedName>
</protein>
<evidence type="ECO:0000313" key="2">
    <source>
        <dbReference type="EMBL" id="TQM66256.1"/>
    </source>
</evidence>
<keyword evidence="1" id="KW-1133">Transmembrane helix</keyword>
<dbReference type="EMBL" id="VFPN01000001">
    <property type="protein sequence ID" value="TQM66256.1"/>
    <property type="molecule type" value="Genomic_DNA"/>
</dbReference>
<keyword evidence="1" id="KW-0812">Transmembrane</keyword>